<reference evidence="9 10" key="1">
    <citation type="submission" date="2022-06" db="EMBL/GenBank/DDBJ databases">
        <title>Mesorhizobium sp. strain RP14 Genome sequencing and assembly.</title>
        <authorList>
            <person name="Kim I."/>
        </authorList>
    </citation>
    <scope>NUCLEOTIDE SEQUENCE [LARGE SCALE GENOMIC DNA]</scope>
    <source>
        <strain evidence="10">RP14(2022)</strain>
    </source>
</reference>
<evidence type="ECO:0000256" key="6">
    <source>
        <dbReference type="ARBA" id="ARBA00023136"/>
    </source>
</evidence>
<evidence type="ECO:0000313" key="10">
    <source>
        <dbReference type="Proteomes" id="UP001205906"/>
    </source>
</evidence>
<dbReference type="InterPro" id="IPR035906">
    <property type="entry name" value="MetI-like_sf"/>
</dbReference>
<dbReference type="CDD" id="cd06261">
    <property type="entry name" value="TM_PBP2"/>
    <property type="match status" value="1"/>
</dbReference>
<keyword evidence="10" id="KW-1185">Reference proteome</keyword>
<keyword evidence="3" id="KW-1003">Cell membrane</keyword>
<feature type="domain" description="ABC transmembrane type-1" evidence="8">
    <location>
        <begin position="104"/>
        <end position="284"/>
    </location>
</feature>
<dbReference type="SUPFAM" id="SSF161098">
    <property type="entry name" value="MetI-like"/>
    <property type="match status" value="1"/>
</dbReference>
<evidence type="ECO:0000256" key="7">
    <source>
        <dbReference type="RuleBase" id="RU363032"/>
    </source>
</evidence>
<dbReference type="Gene3D" id="1.10.3720.10">
    <property type="entry name" value="MetI-like"/>
    <property type="match status" value="1"/>
</dbReference>
<organism evidence="9 10">
    <name type="scientific">Mesorhizobium liriopis</name>
    <dbReference type="NCBI Taxonomy" id="2953882"/>
    <lineage>
        <taxon>Bacteria</taxon>
        <taxon>Pseudomonadati</taxon>
        <taxon>Pseudomonadota</taxon>
        <taxon>Alphaproteobacteria</taxon>
        <taxon>Hyphomicrobiales</taxon>
        <taxon>Phyllobacteriaceae</taxon>
        <taxon>Mesorhizobium</taxon>
    </lineage>
</organism>
<accession>A0ABT1C6S0</accession>
<evidence type="ECO:0000256" key="3">
    <source>
        <dbReference type="ARBA" id="ARBA00022475"/>
    </source>
</evidence>
<dbReference type="Pfam" id="PF00528">
    <property type="entry name" value="BPD_transp_1"/>
    <property type="match status" value="1"/>
</dbReference>
<keyword evidence="4 7" id="KW-0812">Transmembrane</keyword>
<evidence type="ECO:0000256" key="1">
    <source>
        <dbReference type="ARBA" id="ARBA00004651"/>
    </source>
</evidence>
<evidence type="ECO:0000313" key="9">
    <source>
        <dbReference type="EMBL" id="MCO6050353.1"/>
    </source>
</evidence>
<dbReference type="PANTHER" id="PTHR30151:SF25">
    <property type="entry name" value="TAURINE TRANSPORT SYSTEM PERMEASE PROTEIN TAUC"/>
    <property type="match status" value="1"/>
</dbReference>
<evidence type="ECO:0000256" key="5">
    <source>
        <dbReference type="ARBA" id="ARBA00022989"/>
    </source>
</evidence>
<comment type="similarity">
    <text evidence="7">Belongs to the binding-protein-dependent transport system permease family.</text>
</comment>
<keyword evidence="5 7" id="KW-1133">Transmembrane helix</keyword>
<dbReference type="PROSITE" id="PS50928">
    <property type="entry name" value="ABC_TM1"/>
    <property type="match status" value="1"/>
</dbReference>
<evidence type="ECO:0000259" key="8">
    <source>
        <dbReference type="PROSITE" id="PS50928"/>
    </source>
</evidence>
<dbReference type="RefSeq" id="WP_252818926.1">
    <property type="nucleotide sequence ID" value="NZ_JAMXQS010000005.1"/>
</dbReference>
<dbReference type="PANTHER" id="PTHR30151">
    <property type="entry name" value="ALKANE SULFONATE ABC TRANSPORTER-RELATED, MEMBRANE SUBUNIT"/>
    <property type="match status" value="1"/>
</dbReference>
<evidence type="ECO:0000256" key="2">
    <source>
        <dbReference type="ARBA" id="ARBA00022448"/>
    </source>
</evidence>
<name>A0ABT1C6S0_9HYPH</name>
<comment type="caution">
    <text evidence="9">The sequence shown here is derived from an EMBL/GenBank/DDBJ whole genome shotgun (WGS) entry which is preliminary data.</text>
</comment>
<feature type="transmembrane region" description="Helical" evidence="7">
    <location>
        <begin position="46"/>
        <end position="66"/>
    </location>
</feature>
<dbReference type="InterPro" id="IPR000515">
    <property type="entry name" value="MetI-like"/>
</dbReference>
<feature type="transmembrane region" description="Helical" evidence="7">
    <location>
        <begin position="170"/>
        <end position="189"/>
    </location>
</feature>
<comment type="subcellular location">
    <subcellularLocation>
        <location evidence="1 7">Cell membrane</location>
        <topology evidence="1 7">Multi-pass membrane protein</topology>
    </subcellularLocation>
</comment>
<protein>
    <submittedName>
        <fullName evidence="9">ABC transporter permease subunit</fullName>
    </submittedName>
</protein>
<feature type="transmembrane region" description="Helical" evidence="7">
    <location>
        <begin position="145"/>
        <end position="164"/>
    </location>
</feature>
<feature type="transmembrane region" description="Helical" evidence="7">
    <location>
        <begin position="257"/>
        <end position="280"/>
    </location>
</feature>
<keyword evidence="2 7" id="KW-0813">Transport</keyword>
<dbReference type="Proteomes" id="UP001205906">
    <property type="component" value="Unassembled WGS sequence"/>
</dbReference>
<sequence>MSLFTQSISPETLSVATLARIESQGGIDPFASPSHPPRVSAPSFRLPARAISAITLLALIALWWLAAQYKIVSPVFLPGPEAVFRKFITVARDGFVDATLFQHLLISLGRVFAALAATLLIGVPVGLLIGLSTVGRGVFDPLLEFLRPLPPLAYLPLVVIWFGIGEPSKVLVIGLAMLAPIALSTAAGVRAVNEERIRAARALGASRLRTVLHVTIPSALPQIFTGLRIALGAGWSTLVAAELVAATRGLGFMIQSAAQFLVTDVVLVGIFTIALVAFALEWAIRTLDRRLVPWSGRD</sequence>
<keyword evidence="6 7" id="KW-0472">Membrane</keyword>
<dbReference type="EMBL" id="JAMXQS010000005">
    <property type="protein sequence ID" value="MCO6050353.1"/>
    <property type="molecule type" value="Genomic_DNA"/>
</dbReference>
<feature type="transmembrane region" description="Helical" evidence="7">
    <location>
        <begin position="111"/>
        <end position="133"/>
    </location>
</feature>
<gene>
    <name evidence="9" type="ORF">NGM99_11215</name>
</gene>
<evidence type="ECO:0000256" key="4">
    <source>
        <dbReference type="ARBA" id="ARBA00022692"/>
    </source>
</evidence>
<proteinExistence type="inferred from homology"/>